<dbReference type="Gene3D" id="2.60.120.560">
    <property type="entry name" value="Exo-inulinase, domain 1"/>
    <property type="match status" value="1"/>
</dbReference>
<dbReference type="PANTHER" id="PTHR42812:SF12">
    <property type="entry name" value="BETA-XYLOSIDASE-RELATED"/>
    <property type="match status" value="1"/>
</dbReference>
<keyword evidence="5" id="KW-1185">Reference proteome</keyword>
<dbReference type="NCBIfam" id="NF047446">
    <property type="entry name" value="barrel_OmpL47"/>
    <property type="match status" value="3"/>
</dbReference>
<organism evidence="4 5">
    <name type="scientific">Solirubrobacter ginsenosidimutans</name>
    <dbReference type="NCBI Taxonomy" id="490573"/>
    <lineage>
        <taxon>Bacteria</taxon>
        <taxon>Bacillati</taxon>
        <taxon>Actinomycetota</taxon>
        <taxon>Thermoleophilia</taxon>
        <taxon>Solirubrobacterales</taxon>
        <taxon>Solirubrobacteraceae</taxon>
        <taxon>Solirubrobacter</taxon>
    </lineage>
</organism>
<feature type="domain" description="3-keto-alpha-glucoside-1,2-lyase/3-keto-2-hydroxy-glucal hydratase" evidence="2">
    <location>
        <begin position="437"/>
        <end position="618"/>
    </location>
</feature>
<feature type="signal peptide" evidence="1">
    <location>
        <begin position="1"/>
        <end position="21"/>
    </location>
</feature>
<name>A0A9X3MP68_9ACTN</name>
<feature type="domain" description="Beta-xylosidase C-terminal Concanavalin A-like" evidence="3">
    <location>
        <begin position="37"/>
        <end position="225"/>
    </location>
</feature>
<dbReference type="Pfam" id="PF06439">
    <property type="entry name" value="3keto-disac_hyd"/>
    <property type="match status" value="1"/>
</dbReference>
<dbReference type="EMBL" id="JAPDOD010000003">
    <property type="protein sequence ID" value="MDA0159760.1"/>
    <property type="molecule type" value="Genomic_DNA"/>
</dbReference>
<dbReference type="InterPro" id="IPR051795">
    <property type="entry name" value="Glycosyl_Hydrlase_43"/>
</dbReference>
<dbReference type="InterPro" id="IPR058094">
    <property type="entry name" value="Ig-like_OmpL47-like"/>
</dbReference>
<reference evidence="4" key="1">
    <citation type="submission" date="2022-10" db="EMBL/GenBank/DDBJ databases">
        <title>The WGS of Solirubrobacter ginsenosidimutans DSM 21036.</title>
        <authorList>
            <person name="Jiang Z."/>
        </authorList>
    </citation>
    <scope>NUCLEOTIDE SEQUENCE</scope>
    <source>
        <strain evidence="4">DSM 21036</strain>
    </source>
</reference>
<evidence type="ECO:0000313" key="5">
    <source>
        <dbReference type="Proteomes" id="UP001149140"/>
    </source>
</evidence>
<feature type="domain" description="Beta-xylosidase C-terminal Concanavalin A-like" evidence="3">
    <location>
        <begin position="232"/>
        <end position="418"/>
    </location>
</feature>
<sequence length="1248" mass="132123">MRTLLVVGVLLLGALAGSAGAAPVQDAPADVASCGVDEFTTTALDTTRWNTIVRPNAAGYSVSGGQLKLRALTGDMYGDRATAQNLILQDVPNGAWTATTKLDSKAFNREGQQAGLIVYKDDSTFSKFTVINKGTQGRWFEHIFTADKVARLEIGTDTTPPLNDSFPALVSIRVISDGQTIRGEYSGDGITWAPIGRPAKIGSGVKLGLYAADNAQDGPEVPFEFVSLNAQSDEFSGTDLEKCRWSHIEREAPGGYRVANGALEIDTGLDEVDGTAPNLIGQPVPGGTWQAETKIDLTTTLEGQQAGLLLYKEPLNWIKVVLVDKGASSQIEFVRVKDGQYQLDAPFNVAVPDSLTSFYLRMRSSGALATAQYSTNGTTWIDVGKSRDISDLGAGYLGPMALRGEAVTPVTAKFDYVRVAPSPVVPCTANGTPEAGYERLWNGLDLAGTTQAGPGGFDIVNDGTEGCRLVSQGGLGLLWFNTKTYDNFVLRAQFKTADATDNSGIFVRFPNPGTNPQIAIDSGHEIQIREGVAGDGEDQKTGSIYNTKREIARAAKPAGQWNDYEIRYEKDVYTITLNGTVVNTYTNTTGTHARAAGYIGLQNHSTADEVSFRNVRIQPLAVAATNLFTTVGITTNATRANGQIYPPTNPYSLPAEQMPPSGTVGVAPSDASDDVPLRMPDTTGTKPNFAGMVGQVFTLRPADQKPYTKLHFFGTTTDGGPAGGDFTLRYSDNTTATVNVQWPDWCGNATASAHFAIGKLNGRYRANSTGDTAGCGIYHFPVDNPQPAKTLVSVTFPTGATTGTNTRAYLMALTLEATGAIFTMPDLSGQVAFPDDNKAPTTSATFNPAAPNGNDDWYKGAVRVTLNGVDEAGGSGVEQIMYRIDGGAPQGYTGAFDYATEGEHLFEYRSVDGAGNAETYKQQRLKVDAKAPTTTTLLTPGSPLGGDDWYDGAVTVRLNAADGAGSGTDEIRYRIDGAADWSTYEEPIVVHTAGEHVIEFSSLDIAGNEEAVKSLSLKVDETAPTTSVRLNGADPVAEYTSAVRVAFTRDDGDGSGAVETEYRLDGGAWTSYRTNGAFDVTGNSGHKVEYRSIDLAGNVENFKSLIFVIRPPATLQSPVVIPQAAPAPKPKPFASLEDLSSKVSTVSALRAGKVKVNVSCQAVDRGTLSLSVTKAVAKKLGLKSTTLASGSLRCGAQGRGTLTLKPSTKVKRALAKTKGSITATLTLRLTGSAGVARDTQTVTLEGKS</sequence>
<dbReference type="Pfam" id="PF17851">
    <property type="entry name" value="GH43_C2"/>
    <property type="match status" value="2"/>
</dbReference>
<dbReference type="InterPro" id="IPR013320">
    <property type="entry name" value="ConA-like_dom_sf"/>
</dbReference>
<dbReference type="InterPro" id="IPR010496">
    <property type="entry name" value="AL/BT2_dom"/>
</dbReference>
<evidence type="ECO:0000256" key="1">
    <source>
        <dbReference type="SAM" id="SignalP"/>
    </source>
</evidence>
<gene>
    <name evidence="4" type="ORF">OM076_05760</name>
</gene>
<feature type="chain" id="PRO_5040956174" evidence="1">
    <location>
        <begin position="22"/>
        <end position="1248"/>
    </location>
</feature>
<proteinExistence type="predicted"/>
<evidence type="ECO:0000313" key="4">
    <source>
        <dbReference type="EMBL" id="MDA0159760.1"/>
    </source>
</evidence>
<protein>
    <submittedName>
        <fullName evidence="4">DUF1080 domain-containing protein</fullName>
    </submittedName>
</protein>
<dbReference type="AlphaFoldDB" id="A0A9X3MP68"/>
<keyword evidence="1" id="KW-0732">Signal</keyword>
<dbReference type="SUPFAM" id="SSF49899">
    <property type="entry name" value="Concanavalin A-like lectins/glucanases"/>
    <property type="match status" value="2"/>
</dbReference>
<accession>A0A9X3MP68</accession>
<comment type="caution">
    <text evidence="4">The sequence shown here is derived from an EMBL/GenBank/DDBJ whole genome shotgun (WGS) entry which is preliminary data.</text>
</comment>
<dbReference type="Proteomes" id="UP001149140">
    <property type="component" value="Unassembled WGS sequence"/>
</dbReference>
<dbReference type="InterPro" id="IPR041542">
    <property type="entry name" value="GH43_C2"/>
</dbReference>
<dbReference type="PANTHER" id="PTHR42812">
    <property type="entry name" value="BETA-XYLOSIDASE"/>
    <property type="match status" value="1"/>
</dbReference>
<dbReference type="GO" id="GO:0016787">
    <property type="term" value="F:hydrolase activity"/>
    <property type="evidence" value="ECO:0007669"/>
    <property type="project" value="InterPro"/>
</dbReference>
<evidence type="ECO:0000259" key="2">
    <source>
        <dbReference type="Pfam" id="PF06439"/>
    </source>
</evidence>
<evidence type="ECO:0000259" key="3">
    <source>
        <dbReference type="Pfam" id="PF17851"/>
    </source>
</evidence>
<dbReference type="Gene3D" id="2.60.120.200">
    <property type="match status" value="2"/>
</dbReference>